<dbReference type="CDD" id="cd02205">
    <property type="entry name" value="CBS_pair_SF"/>
    <property type="match status" value="1"/>
</dbReference>
<dbReference type="PANTHER" id="PTHR48108">
    <property type="entry name" value="CBS DOMAIN-CONTAINING PROTEIN CBSX2, CHLOROPLASTIC"/>
    <property type="match status" value="1"/>
</dbReference>
<keyword evidence="5" id="KW-1185">Reference proteome</keyword>
<dbReference type="InterPro" id="IPR051462">
    <property type="entry name" value="CBS_domain-containing"/>
</dbReference>
<dbReference type="Pfam" id="PF00571">
    <property type="entry name" value="CBS"/>
    <property type="match status" value="4"/>
</dbReference>
<dbReference type="InterPro" id="IPR000644">
    <property type="entry name" value="CBS_dom"/>
</dbReference>
<dbReference type="Gene3D" id="3.10.580.10">
    <property type="entry name" value="CBS-domain"/>
    <property type="match status" value="2"/>
</dbReference>
<dbReference type="Gene3D" id="3.90.1280.20">
    <property type="match status" value="1"/>
</dbReference>
<evidence type="ECO:0000259" key="3">
    <source>
        <dbReference type="PROSITE" id="PS51371"/>
    </source>
</evidence>
<dbReference type="EMBL" id="CP036289">
    <property type="protein sequence ID" value="QDU75278.1"/>
    <property type="molecule type" value="Genomic_DNA"/>
</dbReference>
<evidence type="ECO:0000256" key="1">
    <source>
        <dbReference type="ARBA" id="ARBA00022737"/>
    </source>
</evidence>
<organism evidence="4 5">
    <name type="scientific">Bremerella volcania</name>
    <dbReference type="NCBI Taxonomy" id="2527984"/>
    <lineage>
        <taxon>Bacteria</taxon>
        <taxon>Pseudomonadati</taxon>
        <taxon>Planctomycetota</taxon>
        <taxon>Planctomycetia</taxon>
        <taxon>Pirellulales</taxon>
        <taxon>Pirellulaceae</taxon>
        <taxon>Bremerella</taxon>
    </lineage>
</organism>
<dbReference type="KEGG" id="bvo:Pan97_23080"/>
<reference evidence="5" key="1">
    <citation type="submission" date="2019-02" db="EMBL/GenBank/DDBJ databases">
        <title>Deep-cultivation of Planctomycetes and their phenomic and genomic characterization uncovers novel biology.</title>
        <authorList>
            <person name="Wiegand S."/>
            <person name="Jogler M."/>
            <person name="Boedeker C."/>
            <person name="Pinto D."/>
            <person name="Vollmers J."/>
            <person name="Rivas-Marin E."/>
            <person name="Kohn T."/>
            <person name="Peeters S.H."/>
            <person name="Heuer A."/>
            <person name="Rast P."/>
            <person name="Oberbeckmann S."/>
            <person name="Bunk B."/>
            <person name="Jeske O."/>
            <person name="Meyerdierks A."/>
            <person name="Storesund J.E."/>
            <person name="Kallscheuer N."/>
            <person name="Luecker S."/>
            <person name="Lage O.M."/>
            <person name="Pohl T."/>
            <person name="Merkel B.J."/>
            <person name="Hornburger P."/>
            <person name="Mueller R.-W."/>
            <person name="Bruemmer F."/>
            <person name="Labrenz M."/>
            <person name="Spormann A.M."/>
            <person name="Op den Camp H."/>
            <person name="Overmann J."/>
            <person name="Amann R."/>
            <person name="Jetten M.S.M."/>
            <person name="Mascher T."/>
            <person name="Medema M.H."/>
            <person name="Devos D.P."/>
            <person name="Kaster A.-K."/>
            <person name="Ovreas L."/>
            <person name="Rohde M."/>
            <person name="Galperin M.Y."/>
            <person name="Jogler C."/>
        </authorList>
    </citation>
    <scope>NUCLEOTIDE SEQUENCE [LARGE SCALE GENOMIC DNA]</scope>
    <source>
        <strain evidence="5">Pan97</strain>
    </source>
</reference>
<evidence type="ECO:0000256" key="2">
    <source>
        <dbReference type="PROSITE-ProRule" id="PRU00703"/>
    </source>
</evidence>
<dbReference type="SUPFAM" id="SSF54631">
    <property type="entry name" value="CBS-domain pair"/>
    <property type="match status" value="2"/>
</dbReference>
<dbReference type="AlphaFoldDB" id="A0A518C7T4"/>
<dbReference type="PROSITE" id="PS51371">
    <property type="entry name" value="CBS"/>
    <property type="match status" value="3"/>
</dbReference>
<dbReference type="SMART" id="SM00116">
    <property type="entry name" value="CBS"/>
    <property type="match status" value="3"/>
</dbReference>
<name>A0A518C7T4_9BACT</name>
<feature type="domain" description="CBS" evidence="3">
    <location>
        <begin position="14"/>
        <end position="75"/>
    </location>
</feature>
<proteinExistence type="predicted"/>
<sequence length="295" mass="33343">MDMVVSHSFLARGMETLVTFNPISVHEDVMLDELLERLYSTGFHHWPVVDDQQRVVGIVSDQDIIQAATERYIANVSLEQCRKNYQVPISSFMKRNVETIDYSGSPREALARILERGIHCLPVTKDGVLSGIVTTTDFTREFAYSSHVVHDMAIQQAYDSEPQLVESNTPIDDVRRMFLEKGLSYVLVVQGDCPLGVITNRDLRRDCCRQMARSLFDGQTGKSYKAIDLLKTTSCLQRTCTLGHAAATMYEQQINAVMICPRGEEYHGVITEEEILRRICEVELAKQPEAVCTCN</sequence>
<keyword evidence="1" id="KW-0677">Repeat</keyword>
<keyword evidence="2" id="KW-0129">CBS domain</keyword>
<gene>
    <name evidence="4" type="ORF">Pan97_23080</name>
</gene>
<protein>
    <submittedName>
        <fullName evidence="4">Inosine 5'-monophosphate dehydrogenase</fullName>
    </submittedName>
</protein>
<dbReference type="PANTHER" id="PTHR48108:SF26">
    <property type="entry name" value="CBS DOMAIN-CONTAINING PROTEIN DDB_G0289609"/>
    <property type="match status" value="1"/>
</dbReference>
<feature type="domain" description="CBS" evidence="3">
    <location>
        <begin position="158"/>
        <end position="213"/>
    </location>
</feature>
<dbReference type="Proteomes" id="UP000318626">
    <property type="component" value="Chromosome"/>
</dbReference>
<feature type="domain" description="CBS" evidence="3">
    <location>
        <begin position="93"/>
        <end position="152"/>
    </location>
</feature>
<dbReference type="InterPro" id="IPR046342">
    <property type="entry name" value="CBS_dom_sf"/>
</dbReference>
<evidence type="ECO:0000313" key="5">
    <source>
        <dbReference type="Proteomes" id="UP000318626"/>
    </source>
</evidence>
<dbReference type="OrthoDB" id="256004at2"/>
<evidence type="ECO:0000313" key="4">
    <source>
        <dbReference type="EMBL" id="QDU75278.1"/>
    </source>
</evidence>
<accession>A0A518C7T4</accession>